<accession>A0A381YR49</accession>
<reference evidence="2" key="1">
    <citation type="submission" date="2018-05" db="EMBL/GenBank/DDBJ databases">
        <authorList>
            <person name="Lanie J.A."/>
            <person name="Ng W.-L."/>
            <person name="Kazmierczak K.M."/>
            <person name="Andrzejewski T.M."/>
            <person name="Davidsen T.M."/>
            <person name="Wayne K.J."/>
            <person name="Tettelin H."/>
            <person name="Glass J.I."/>
            <person name="Rusch D."/>
            <person name="Podicherti R."/>
            <person name="Tsui H.-C.T."/>
            <person name="Winkler M.E."/>
        </authorList>
    </citation>
    <scope>NUCLEOTIDE SEQUENCE</scope>
</reference>
<dbReference type="Gene3D" id="2.120.10.10">
    <property type="match status" value="1"/>
</dbReference>
<evidence type="ECO:0000313" key="2">
    <source>
        <dbReference type="EMBL" id="SVA79485.1"/>
    </source>
</evidence>
<organism evidence="2">
    <name type="scientific">marine metagenome</name>
    <dbReference type="NCBI Taxonomy" id="408172"/>
    <lineage>
        <taxon>unclassified sequences</taxon>
        <taxon>metagenomes</taxon>
        <taxon>ecological metagenomes</taxon>
    </lineage>
</organism>
<gene>
    <name evidence="2" type="ORF">METZ01_LOCUS132339</name>
</gene>
<protein>
    <recommendedName>
        <fullName evidence="1">Sialidase domain-containing protein</fullName>
    </recommendedName>
</protein>
<dbReference type="AlphaFoldDB" id="A0A381YR49"/>
<name>A0A381YR49_9ZZZZ</name>
<dbReference type="InterPro" id="IPR026856">
    <property type="entry name" value="Sialidase_fam"/>
</dbReference>
<dbReference type="PANTHER" id="PTHR10628">
    <property type="entry name" value="SIALIDASE"/>
    <property type="match status" value="1"/>
</dbReference>
<dbReference type="GO" id="GO:0009313">
    <property type="term" value="P:oligosaccharide catabolic process"/>
    <property type="evidence" value="ECO:0007669"/>
    <property type="project" value="TreeGrafter"/>
</dbReference>
<dbReference type="SUPFAM" id="SSF50939">
    <property type="entry name" value="Sialidases"/>
    <property type="match status" value="1"/>
</dbReference>
<dbReference type="EMBL" id="UINC01018851">
    <property type="protein sequence ID" value="SVA79485.1"/>
    <property type="molecule type" value="Genomic_DNA"/>
</dbReference>
<dbReference type="InterPro" id="IPR036278">
    <property type="entry name" value="Sialidase_sf"/>
</dbReference>
<dbReference type="Pfam" id="PF13088">
    <property type="entry name" value="BNR_2"/>
    <property type="match status" value="1"/>
</dbReference>
<dbReference type="GO" id="GO:0016020">
    <property type="term" value="C:membrane"/>
    <property type="evidence" value="ECO:0007669"/>
    <property type="project" value="TreeGrafter"/>
</dbReference>
<dbReference type="GO" id="GO:0006689">
    <property type="term" value="P:ganglioside catabolic process"/>
    <property type="evidence" value="ECO:0007669"/>
    <property type="project" value="TreeGrafter"/>
</dbReference>
<dbReference type="PANTHER" id="PTHR10628:SF30">
    <property type="entry name" value="EXO-ALPHA-SIALIDASE"/>
    <property type="match status" value="1"/>
</dbReference>
<dbReference type="CDD" id="cd15482">
    <property type="entry name" value="Sialidase_non-viral"/>
    <property type="match status" value="1"/>
</dbReference>
<proteinExistence type="predicted"/>
<dbReference type="GO" id="GO:0005737">
    <property type="term" value="C:cytoplasm"/>
    <property type="evidence" value="ECO:0007669"/>
    <property type="project" value="TreeGrafter"/>
</dbReference>
<evidence type="ECO:0000259" key="1">
    <source>
        <dbReference type="Pfam" id="PF13088"/>
    </source>
</evidence>
<dbReference type="GO" id="GO:0004308">
    <property type="term" value="F:exo-alpha-sialidase activity"/>
    <property type="evidence" value="ECO:0007669"/>
    <property type="project" value="InterPro"/>
</dbReference>
<sequence length="356" mass="41010">MKKLLLILTIFFSYVSYSQKSNLKFYDLFSSKENTEISCYRIPSIITTMNGDLIVAIDERVPSCGDLKWSRDINIVIRRSNDNGNSWSEIERVVDYSLGKSASDPSMIFDRVTNKIFLFYNYMDLDNEKDIYYLKYVTSTDNGMTWSKPVDITNQISKPGWKKDFKFITSGRGIQTKKGNLLHCLVNLQSGTHVFGSKDHGKTWFLTETPVQPGDESKIVELKDGTWMVNSRSNSEGIRYSHTSSNRGKDWLTKEENDLIDPGCNASFIKYNYGKYKRKALLVLSNINNSKIRKEIVVRYSLDEGENWSKPKIVYRGEAAYSSMTILKNGEIGLFFEKDNYTKNVFTSFSLDWLLN</sequence>
<feature type="domain" description="Sialidase" evidence="1">
    <location>
        <begin position="71"/>
        <end position="333"/>
    </location>
</feature>
<dbReference type="InterPro" id="IPR011040">
    <property type="entry name" value="Sialidase"/>
</dbReference>